<keyword evidence="4" id="KW-0067">ATP-binding</keyword>
<dbReference type="PANTHER" id="PTHR10795">
    <property type="entry name" value="PROPROTEIN CONVERTASE SUBTILISIN/KEXIN"/>
    <property type="match status" value="1"/>
</dbReference>
<gene>
    <name evidence="7" type="ORF">IFM89_012263</name>
</gene>
<dbReference type="EMBL" id="JADFTS010000007">
    <property type="protein sequence ID" value="KAF9596532.1"/>
    <property type="molecule type" value="Genomic_DNA"/>
</dbReference>
<dbReference type="Gene3D" id="1.10.8.60">
    <property type="match status" value="1"/>
</dbReference>
<feature type="domain" description="Clp ATPase C-terminal" evidence="6">
    <location>
        <begin position="241"/>
        <end position="298"/>
    </location>
</feature>
<dbReference type="Pfam" id="PF10431">
    <property type="entry name" value="ClpB_D2-small"/>
    <property type="match status" value="1"/>
</dbReference>
<dbReference type="SUPFAM" id="SSF52743">
    <property type="entry name" value="Subtilisin-like"/>
    <property type="match status" value="1"/>
</dbReference>
<dbReference type="GO" id="GO:0005524">
    <property type="term" value="F:ATP binding"/>
    <property type="evidence" value="ECO:0007669"/>
    <property type="project" value="UniProtKB-KW"/>
</dbReference>
<protein>
    <recommendedName>
        <fullName evidence="9">Peptidase S8/S53 domain-containing protein</fullName>
    </recommendedName>
</protein>
<name>A0A835HDU4_9MAGN</name>
<organism evidence="7 8">
    <name type="scientific">Coptis chinensis</name>
    <dbReference type="NCBI Taxonomy" id="261450"/>
    <lineage>
        <taxon>Eukaryota</taxon>
        <taxon>Viridiplantae</taxon>
        <taxon>Streptophyta</taxon>
        <taxon>Embryophyta</taxon>
        <taxon>Tracheophyta</taxon>
        <taxon>Spermatophyta</taxon>
        <taxon>Magnoliopsida</taxon>
        <taxon>Ranunculales</taxon>
        <taxon>Ranunculaceae</taxon>
        <taxon>Coptidoideae</taxon>
        <taxon>Coptis</taxon>
    </lineage>
</organism>
<evidence type="ECO:0000259" key="5">
    <source>
        <dbReference type="Pfam" id="PF00082"/>
    </source>
</evidence>
<keyword evidence="2" id="KW-0732">Signal</keyword>
<dbReference type="Pfam" id="PF00082">
    <property type="entry name" value="Peptidase_S8"/>
    <property type="match status" value="1"/>
</dbReference>
<sequence>MIALTSNLQEIMRGYEALIADGVNIISVSLGSEEPREYFKDPIAIGSFHAMRKGILTSNSVGNARPFLRTVSNFSPWSLTVAAGTIDREICVPSCAWQWTNLSCLQFTCGKTKISASSVAMLQQRNRFPNCIHKFMSLISQISCRITSVPLSVYVPPMGVHGYSNNLAYPHPSNGTPTGFGSYSNPAGYTLNAQGTVGGATGLDDSTRMKYKDGNIYVPNPQEAIVLEFDLDYDEKDSSYNQIKSLVTEEFKQYFRRVLSGSSYGVRPLRIAIMRLLEDSMAEKMPSGDIKEGDFVIVDVDAVEML</sequence>
<evidence type="ECO:0000256" key="4">
    <source>
        <dbReference type="ARBA" id="ARBA00022840"/>
    </source>
</evidence>
<comment type="similarity">
    <text evidence="1">Belongs to the peptidase S8 family.</text>
</comment>
<dbReference type="AlphaFoldDB" id="A0A835HDU4"/>
<feature type="domain" description="Peptidase S8/S53" evidence="5">
    <location>
        <begin position="8"/>
        <end position="195"/>
    </location>
</feature>
<dbReference type="InterPro" id="IPR019489">
    <property type="entry name" value="Clp_ATPase_C"/>
</dbReference>
<dbReference type="GO" id="GO:0006508">
    <property type="term" value="P:proteolysis"/>
    <property type="evidence" value="ECO:0007669"/>
    <property type="project" value="InterPro"/>
</dbReference>
<accession>A0A835HDU4</accession>
<evidence type="ECO:0000259" key="6">
    <source>
        <dbReference type="Pfam" id="PF10431"/>
    </source>
</evidence>
<keyword evidence="3" id="KW-0547">Nucleotide-binding</keyword>
<dbReference type="Proteomes" id="UP000631114">
    <property type="component" value="Unassembled WGS sequence"/>
</dbReference>
<dbReference type="Gene3D" id="3.40.50.200">
    <property type="entry name" value="Peptidase S8/S53 domain"/>
    <property type="match status" value="1"/>
</dbReference>
<dbReference type="InterPro" id="IPR000209">
    <property type="entry name" value="Peptidase_S8/S53_dom"/>
</dbReference>
<proteinExistence type="inferred from homology"/>
<evidence type="ECO:0000256" key="2">
    <source>
        <dbReference type="ARBA" id="ARBA00022729"/>
    </source>
</evidence>
<dbReference type="GO" id="GO:0004252">
    <property type="term" value="F:serine-type endopeptidase activity"/>
    <property type="evidence" value="ECO:0007669"/>
    <property type="project" value="InterPro"/>
</dbReference>
<evidence type="ECO:0000256" key="3">
    <source>
        <dbReference type="ARBA" id="ARBA00022741"/>
    </source>
</evidence>
<keyword evidence="8" id="KW-1185">Reference proteome</keyword>
<evidence type="ECO:0008006" key="9">
    <source>
        <dbReference type="Google" id="ProtNLM"/>
    </source>
</evidence>
<dbReference type="OrthoDB" id="657470at2759"/>
<reference evidence="7 8" key="1">
    <citation type="submission" date="2020-10" db="EMBL/GenBank/DDBJ databases">
        <title>The Coptis chinensis genome and diversification of protoberbering-type alkaloids.</title>
        <authorList>
            <person name="Wang B."/>
            <person name="Shu S."/>
            <person name="Song C."/>
            <person name="Liu Y."/>
        </authorList>
    </citation>
    <scope>NUCLEOTIDE SEQUENCE [LARGE SCALE GENOMIC DNA]</scope>
    <source>
        <strain evidence="7">HL-2020</strain>
        <tissue evidence="7">Leaf</tissue>
    </source>
</reference>
<comment type="caution">
    <text evidence="7">The sequence shown here is derived from an EMBL/GenBank/DDBJ whole genome shotgun (WGS) entry which is preliminary data.</text>
</comment>
<evidence type="ECO:0000313" key="8">
    <source>
        <dbReference type="Proteomes" id="UP000631114"/>
    </source>
</evidence>
<dbReference type="InterPro" id="IPR045051">
    <property type="entry name" value="SBT"/>
</dbReference>
<evidence type="ECO:0000256" key="1">
    <source>
        <dbReference type="ARBA" id="ARBA00011073"/>
    </source>
</evidence>
<dbReference type="InterPro" id="IPR036852">
    <property type="entry name" value="Peptidase_S8/S53_dom_sf"/>
</dbReference>
<evidence type="ECO:0000313" key="7">
    <source>
        <dbReference type="EMBL" id="KAF9596532.1"/>
    </source>
</evidence>